<organism evidence="2 3">
    <name type="scientific">Ligilactobacillus saerimneri 30a</name>
    <dbReference type="NCBI Taxonomy" id="1227363"/>
    <lineage>
        <taxon>Bacteria</taxon>
        <taxon>Bacillati</taxon>
        <taxon>Bacillota</taxon>
        <taxon>Bacilli</taxon>
        <taxon>Lactobacillales</taxon>
        <taxon>Lactobacillaceae</taxon>
        <taxon>Ligilactobacillus</taxon>
    </lineage>
</organism>
<dbReference type="PROSITE" id="PS51257">
    <property type="entry name" value="PROKAR_LIPOPROTEIN"/>
    <property type="match status" value="1"/>
</dbReference>
<dbReference type="AlphaFoldDB" id="M5J705"/>
<dbReference type="PATRIC" id="fig|1227363.6.peg.1480"/>
<evidence type="ECO:0000256" key="1">
    <source>
        <dbReference type="SAM" id="SignalP"/>
    </source>
</evidence>
<dbReference type="EMBL" id="ANAG01000022">
    <property type="protein sequence ID" value="EKW98384.1"/>
    <property type="molecule type" value="Genomic_DNA"/>
</dbReference>
<keyword evidence="3" id="KW-1185">Reference proteome</keyword>
<feature type="chain" id="PRO_5004068015" evidence="1">
    <location>
        <begin position="25"/>
        <end position="317"/>
    </location>
</feature>
<feature type="signal peptide" evidence="1">
    <location>
        <begin position="1"/>
        <end position="24"/>
    </location>
</feature>
<keyword evidence="1" id="KW-0732">Signal</keyword>
<proteinExistence type="predicted"/>
<comment type="caution">
    <text evidence="2">The sequence shown here is derived from an EMBL/GenBank/DDBJ whole genome shotgun (WGS) entry which is preliminary data.</text>
</comment>
<dbReference type="Proteomes" id="UP000011912">
    <property type="component" value="Unassembled WGS sequence"/>
</dbReference>
<dbReference type="RefSeq" id="WP_009555573.1">
    <property type="nucleotide sequence ID" value="NZ_ANAG01000022.1"/>
</dbReference>
<gene>
    <name evidence="2" type="ORF">D271_07539</name>
</gene>
<evidence type="ECO:0000313" key="2">
    <source>
        <dbReference type="EMBL" id="EKW98384.1"/>
    </source>
</evidence>
<protein>
    <submittedName>
        <fullName evidence="2">Lipoprotein</fullName>
    </submittedName>
</protein>
<sequence>MLKKKKVATGIVALLTVFSLGACSASGGTKNDAKVNTQSQSYVNNRYQKALKYLADGSNSKANDELQKINVTSKTSTKVVQLRNNVRTLVGVEQALDANEVTRAEKLLDKLQDVSRPEELLTQIKAVKKEAKEVTLANTYYKEIQRYYKAEKYEAAGGSLQALNSLNDKYVTVARLQKQASKYKDKIEDKQEQEAAKQASYANARSSKIVSSQYAQQTGRSIESASNAEVASASSQVAQPTSAGIIQQFRAATGIPQVNGDQYFVQQLTATTYQIEIRHTSTGASTISNLKGLYTYDSNTHKAQKMDEITGEYKPIN</sequence>
<dbReference type="STRING" id="1227363.D271_07539"/>
<name>M5J705_9LACO</name>
<reference evidence="2 3" key="1">
    <citation type="journal article" date="2013" name="Genome Announc.">
        <title>Genome Sequence of Lactobacillus saerimneri 30a (Formerly Lactobacillus sp. Strain 30a), a Reference Lactic Acid Bacterium Strain Producing Biogenic Amines.</title>
        <authorList>
            <person name="Romano A."/>
            <person name="Trip H."/>
            <person name="Campbell-Sills H."/>
            <person name="Bouchez O."/>
            <person name="Sherman D."/>
            <person name="Lolkema J.S."/>
            <person name="Lucas P.M."/>
        </authorList>
    </citation>
    <scope>NUCLEOTIDE SEQUENCE [LARGE SCALE GENOMIC DNA]</scope>
    <source>
        <strain evidence="2 3">30a</strain>
    </source>
</reference>
<evidence type="ECO:0000313" key="3">
    <source>
        <dbReference type="Proteomes" id="UP000011912"/>
    </source>
</evidence>
<accession>M5J705</accession>
<keyword evidence="2" id="KW-0449">Lipoprotein</keyword>